<dbReference type="PANTHER" id="PTHR35936:SF17">
    <property type="entry name" value="ARGININE-BINDING EXTRACELLULAR PROTEIN ARTP"/>
    <property type="match status" value="1"/>
</dbReference>
<evidence type="ECO:0000256" key="1">
    <source>
        <dbReference type="ARBA" id="ARBA00022729"/>
    </source>
</evidence>
<dbReference type="InterPro" id="IPR001638">
    <property type="entry name" value="Solute-binding_3/MltF_N"/>
</dbReference>
<accession>A0ABS9L7M7</accession>
<keyword evidence="5" id="KW-1185">Reference proteome</keyword>
<protein>
    <submittedName>
        <fullName evidence="4">ABC transporter substrate-binding protein</fullName>
    </submittedName>
</protein>
<dbReference type="Proteomes" id="UP001165368">
    <property type="component" value="Unassembled WGS sequence"/>
</dbReference>
<feature type="chain" id="PRO_5045605256" evidence="2">
    <location>
        <begin position="34"/>
        <end position="306"/>
    </location>
</feature>
<dbReference type="SUPFAM" id="SSF53850">
    <property type="entry name" value="Periplasmic binding protein-like II"/>
    <property type="match status" value="1"/>
</dbReference>
<sequence length="306" mass="31662">MALSALTARKPILATAALAAALALAGCAGTADAGSGSTAAATEAAPGAKAPLFAELPEDIQKAGKINVASNVEYPPFESFDTDGTTIVGIDRDIADELEKQLGVTLEFNNIAFDAIIPGLAADRYDMAMSAMSDTVERQKQVDFVDYFSAGGGIMTSTANAASLKTLDDLCGKSVGIVKGTTEDADAAEQSEKCKTAGKDPLQTTIYAGQNQAVLAVQSGRVDAFLVDSTSGSVIAAESKGQLVQGPRYQDLAFGIVFPKDSDQLTAAVQKAMGALKADGSYEKILAKYDMADHAMKDFPVNGVKK</sequence>
<keyword evidence="1 2" id="KW-0732">Signal</keyword>
<proteinExistence type="predicted"/>
<dbReference type="PANTHER" id="PTHR35936">
    <property type="entry name" value="MEMBRANE-BOUND LYTIC MUREIN TRANSGLYCOSYLASE F"/>
    <property type="match status" value="1"/>
</dbReference>
<dbReference type="RefSeq" id="WP_237820837.1">
    <property type="nucleotide sequence ID" value="NZ_JAKLTQ010000007.1"/>
</dbReference>
<feature type="signal peptide" evidence="2">
    <location>
        <begin position="1"/>
        <end position="33"/>
    </location>
</feature>
<evidence type="ECO:0000313" key="4">
    <source>
        <dbReference type="EMBL" id="MCG2622484.1"/>
    </source>
</evidence>
<feature type="domain" description="Solute-binding protein family 3/N-terminal" evidence="3">
    <location>
        <begin position="65"/>
        <end position="293"/>
    </location>
</feature>
<dbReference type="Gene3D" id="3.40.190.10">
    <property type="entry name" value="Periplasmic binding protein-like II"/>
    <property type="match status" value="2"/>
</dbReference>
<name>A0ABS9L7M7_9MICC</name>
<evidence type="ECO:0000313" key="5">
    <source>
        <dbReference type="Proteomes" id="UP001165368"/>
    </source>
</evidence>
<organism evidence="4 5">
    <name type="scientific">Arthrobacter hankyongi</name>
    <dbReference type="NCBI Taxonomy" id="2904801"/>
    <lineage>
        <taxon>Bacteria</taxon>
        <taxon>Bacillati</taxon>
        <taxon>Actinomycetota</taxon>
        <taxon>Actinomycetes</taxon>
        <taxon>Micrococcales</taxon>
        <taxon>Micrococcaceae</taxon>
        <taxon>Arthrobacter</taxon>
    </lineage>
</organism>
<comment type="caution">
    <text evidence="4">The sequence shown here is derived from an EMBL/GenBank/DDBJ whole genome shotgun (WGS) entry which is preliminary data.</text>
</comment>
<evidence type="ECO:0000256" key="2">
    <source>
        <dbReference type="SAM" id="SignalP"/>
    </source>
</evidence>
<reference evidence="4" key="1">
    <citation type="submission" date="2022-01" db="EMBL/GenBank/DDBJ databases">
        <authorList>
            <person name="Jo J.-H."/>
            <person name="Im W.-T."/>
        </authorList>
    </citation>
    <scope>NUCLEOTIDE SEQUENCE</scope>
    <source>
        <strain evidence="4">I2-34</strain>
    </source>
</reference>
<evidence type="ECO:0000259" key="3">
    <source>
        <dbReference type="SMART" id="SM00062"/>
    </source>
</evidence>
<dbReference type="Pfam" id="PF00497">
    <property type="entry name" value="SBP_bac_3"/>
    <property type="match status" value="1"/>
</dbReference>
<dbReference type="CDD" id="cd01004">
    <property type="entry name" value="PBP2_MidA_like"/>
    <property type="match status" value="1"/>
</dbReference>
<dbReference type="SMART" id="SM00062">
    <property type="entry name" value="PBPb"/>
    <property type="match status" value="1"/>
</dbReference>
<gene>
    <name evidence="4" type="ORF">LVY72_11220</name>
</gene>
<dbReference type="EMBL" id="JAKLTQ010000007">
    <property type="protein sequence ID" value="MCG2622484.1"/>
    <property type="molecule type" value="Genomic_DNA"/>
</dbReference>